<name>A0A853BG55_9PSEU</name>
<dbReference type="RefSeq" id="WP_179777765.1">
    <property type="nucleotide sequence ID" value="NZ_JACCFK010000002.1"/>
</dbReference>
<keyword evidence="1" id="KW-0732">Signal</keyword>
<dbReference type="Proteomes" id="UP000549616">
    <property type="component" value="Unassembled WGS sequence"/>
</dbReference>
<sequence>MIIIVRIVRAVVGAASVALVTAACATTVSGTASPAPVPSTGADVFAGLNACQVLDQLVAGQGFNPGENKTNDAVANTSVNGRQAMKADIPLGGCAIAVEVGEHARAMVQVALATGPRDPQACVDAQAFAEKLEPLLPR</sequence>
<evidence type="ECO:0008006" key="4">
    <source>
        <dbReference type="Google" id="ProtNLM"/>
    </source>
</evidence>
<gene>
    <name evidence="2" type="ORF">HNR02_006986</name>
</gene>
<dbReference type="EMBL" id="JACCFK010000002">
    <property type="protein sequence ID" value="NYI93611.1"/>
    <property type="molecule type" value="Genomic_DNA"/>
</dbReference>
<feature type="chain" id="PRO_5038423919" description="DUF3558 domain-containing protein" evidence="1">
    <location>
        <begin position="26"/>
        <end position="138"/>
    </location>
</feature>
<comment type="caution">
    <text evidence="2">The sequence shown here is derived from an EMBL/GenBank/DDBJ whole genome shotgun (WGS) entry which is preliminary data.</text>
</comment>
<keyword evidence="3" id="KW-1185">Reference proteome</keyword>
<reference evidence="2 3" key="1">
    <citation type="submission" date="2020-07" db="EMBL/GenBank/DDBJ databases">
        <title>Sequencing the genomes of 1000 actinobacteria strains.</title>
        <authorList>
            <person name="Klenk H.-P."/>
        </authorList>
    </citation>
    <scope>NUCLEOTIDE SEQUENCE [LARGE SCALE GENOMIC DNA]</scope>
    <source>
        <strain evidence="2 3">DSM 104006</strain>
    </source>
</reference>
<evidence type="ECO:0000313" key="2">
    <source>
        <dbReference type="EMBL" id="NYI93611.1"/>
    </source>
</evidence>
<evidence type="ECO:0000256" key="1">
    <source>
        <dbReference type="SAM" id="SignalP"/>
    </source>
</evidence>
<proteinExistence type="predicted"/>
<accession>A0A853BG55</accession>
<dbReference type="PROSITE" id="PS51257">
    <property type="entry name" value="PROKAR_LIPOPROTEIN"/>
    <property type="match status" value="1"/>
</dbReference>
<protein>
    <recommendedName>
        <fullName evidence="4">DUF3558 domain-containing protein</fullName>
    </recommendedName>
</protein>
<evidence type="ECO:0000313" key="3">
    <source>
        <dbReference type="Proteomes" id="UP000549616"/>
    </source>
</evidence>
<organism evidence="2 3">
    <name type="scientific">Amycolatopsis endophytica</name>
    <dbReference type="NCBI Taxonomy" id="860233"/>
    <lineage>
        <taxon>Bacteria</taxon>
        <taxon>Bacillati</taxon>
        <taxon>Actinomycetota</taxon>
        <taxon>Actinomycetes</taxon>
        <taxon>Pseudonocardiales</taxon>
        <taxon>Pseudonocardiaceae</taxon>
        <taxon>Amycolatopsis</taxon>
    </lineage>
</organism>
<feature type="signal peptide" evidence="1">
    <location>
        <begin position="1"/>
        <end position="25"/>
    </location>
</feature>
<dbReference type="AlphaFoldDB" id="A0A853BG55"/>